<proteinExistence type="inferred from homology"/>
<dbReference type="GO" id="GO:0008194">
    <property type="term" value="F:UDP-glycosyltransferase activity"/>
    <property type="evidence" value="ECO:0007669"/>
    <property type="project" value="InterPro"/>
</dbReference>
<protein>
    <recommendedName>
        <fullName evidence="7">UDP-glucuronosyltransferase</fullName>
    </recommendedName>
</protein>
<dbReference type="Gene3D" id="3.40.50.2000">
    <property type="entry name" value="Glycogen Phosphorylase B"/>
    <property type="match status" value="1"/>
</dbReference>
<comment type="caution">
    <text evidence="5">The sequence shown here is derived from an EMBL/GenBank/DDBJ whole genome shotgun (WGS) entry which is preliminary data.</text>
</comment>
<dbReference type="InterPro" id="IPR002213">
    <property type="entry name" value="UDP_glucos_trans"/>
</dbReference>
<keyword evidence="2" id="KW-0328">Glycosyltransferase</keyword>
<keyword evidence="3" id="KW-0808">Transferase</keyword>
<organism evidence="5 6">
    <name type="scientific">Ignelater luminosus</name>
    <name type="common">Cucubano</name>
    <name type="synonym">Pyrophorus luminosus</name>
    <dbReference type="NCBI Taxonomy" id="2038154"/>
    <lineage>
        <taxon>Eukaryota</taxon>
        <taxon>Metazoa</taxon>
        <taxon>Ecdysozoa</taxon>
        <taxon>Arthropoda</taxon>
        <taxon>Hexapoda</taxon>
        <taxon>Insecta</taxon>
        <taxon>Pterygota</taxon>
        <taxon>Neoptera</taxon>
        <taxon>Endopterygota</taxon>
        <taxon>Coleoptera</taxon>
        <taxon>Polyphaga</taxon>
        <taxon>Elateriformia</taxon>
        <taxon>Elateroidea</taxon>
        <taxon>Elateridae</taxon>
        <taxon>Agrypninae</taxon>
        <taxon>Pyrophorini</taxon>
        <taxon>Ignelater</taxon>
    </lineage>
</organism>
<keyword evidence="4" id="KW-1133">Transmembrane helix</keyword>
<comment type="similarity">
    <text evidence="1">Belongs to the UDP-glycosyltransferase family.</text>
</comment>
<name>A0A8K0D0S6_IGNLU</name>
<dbReference type="Pfam" id="PF00201">
    <property type="entry name" value="UDPGT"/>
    <property type="match status" value="2"/>
</dbReference>
<dbReference type="CDD" id="cd03784">
    <property type="entry name" value="GT1_Gtf-like"/>
    <property type="match status" value="1"/>
</dbReference>
<keyword evidence="4" id="KW-0812">Transmembrane</keyword>
<keyword evidence="4" id="KW-0472">Membrane</keyword>
<evidence type="ECO:0000313" key="5">
    <source>
        <dbReference type="EMBL" id="KAF2895924.1"/>
    </source>
</evidence>
<dbReference type="AlphaFoldDB" id="A0A8K0D0S6"/>
<feature type="transmembrane region" description="Helical" evidence="4">
    <location>
        <begin position="44"/>
        <end position="65"/>
    </location>
</feature>
<dbReference type="EMBL" id="VTPC01005534">
    <property type="protein sequence ID" value="KAF2895924.1"/>
    <property type="molecule type" value="Genomic_DNA"/>
</dbReference>
<gene>
    <name evidence="5" type="ORF">ILUMI_10260</name>
</gene>
<dbReference type="InterPro" id="IPR050271">
    <property type="entry name" value="UDP-glycosyltransferase"/>
</dbReference>
<dbReference type="PANTHER" id="PTHR48043">
    <property type="entry name" value="EG:EG0003.4 PROTEIN-RELATED"/>
    <property type="match status" value="1"/>
</dbReference>
<reference evidence="5" key="1">
    <citation type="submission" date="2019-08" db="EMBL/GenBank/DDBJ databases">
        <title>The genome of the North American firefly Photinus pyralis.</title>
        <authorList>
            <consortium name="Photinus pyralis genome working group"/>
            <person name="Fallon T.R."/>
            <person name="Sander Lower S.E."/>
            <person name="Weng J.-K."/>
        </authorList>
    </citation>
    <scope>NUCLEOTIDE SEQUENCE</scope>
    <source>
        <strain evidence="5">TRF0915ILg1</strain>
        <tissue evidence="5">Whole body</tissue>
    </source>
</reference>
<sequence>KYRDQPQTPLERAIFWVEHVLRHGGGEHLVDFTNVSMMISVTKWFFIFILVKYTVCVNILHVAHIPSPSHHIWNRALAFGLAEKGYNVTMLTHDEEKTKPKNFHLILLEGIYQQVFTDFPLDEVVKHTPLSGIQTIFAWSHLFCQHDFGTKGLKTLLNYPKDFKFDLIIFDVTLGQCLYPLIERFNNPPVIGVTPFLLPSYISHTFGNPLQTAYSPFYASPFSDRMSFKERILNFIYTHTEVLYRKYIAFPDETKMAKQYFGENIRPFEEVERNISLLLSNYDPVLLYPVDLPPNIIPCGGIQIKPPKPLPTDLQEIVDKAKDGIILFSLGSNLRSDRLSLTKRKIILETFAKLPQTILWKFETDLEGLPKNVIIRKWLPQNDIL</sequence>
<evidence type="ECO:0000313" key="6">
    <source>
        <dbReference type="Proteomes" id="UP000801492"/>
    </source>
</evidence>
<dbReference type="Proteomes" id="UP000801492">
    <property type="component" value="Unassembled WGS sequence"/>
</dbReference>
<evidence type="ECO:0000256" key="4">
    <source>
        <dbReference type="SAM" id="Phobius"/>
    </source>
</evidence>
<evidence type="ECO:0000256" key="1">
    <source>
        <dbReference type="ARBA" id="ARBA00009995"/>
    </source>
</evidence>
<dbReference type="PANTHER" id="PTHR48043:SF159">
    <property type="entry name" value="EG:EG0003.4 PROTEIN-RELATED"/>
    <property type="match status" value="1"/>
</dbReference>
<feature type="non-terminal residue" evidence="5">
    <location>
        <position position="385"/>
    </location>
</feature>
<keyword evidence="6" id="KW-1185">Reference proteome</keyword>
<evidence type="ECO:0000256" key="2">
    <source>
        <dbReference type="ARBA" id="ARBA00022676"/>
    </source>
</evidence>
<accession>A0A8K0D0S6</accession>
<dbReference type="OrthoDB" id="5835829at2759"/>
<evidence type="ECO:0000256" key="3">
    <source>
        <dbReference type="ARBA" id="ARBA00022679"/>
    </source>
</evidence>
<feature type="non-terminal residue" evidence="5">
    <location>
        <position position="1"/>
    </location>
</feature>
<dbReference type="SUPFAM" id="SSF53756">
    <property type="entry name" value="UDP-Glycosyltransferase/glycogen phosphorylase"/>
    <property type="match status" value="1"/>
</dbReference>
<evidence type="ECO:0008006" key="7">
    <source>
        <dbReference type="Google" id="ProtNLM"/>
    </source>
</evidence>